<comment type="caution">
    <text evidence="1">The sequence shown here is derived from an EMBL/GenBank/DDBJ whole genome shotgun (WGS) entry which is preliminary data.</text>
</comment>
<proteinExistence type="predicted"/>
<evidence type="ECO:0000313" key="2">
    <source>
        <dbReference type="Proteomes" id="UP000790377"/>
    </source>
</evidence>
<name>A0ACB7ZRZ1_9AGAM</name>
<reference evidence="1" key="1">
    <citation type="journal article" date="2021" name="New Phytol.">
        <title>Evolutionary innovations through gain and loss of genes in the ectomycorrhizal Boletales.</title>
        <authorList>
            <person name="Wu G."/>
            <person name="Miyauchi S."/>
            <person name="Morin E."/>
            <person name="Kuo A."/>
            <person name="Drula E."/>
            <person name="Varga T."/>
            <person name="Kohler A."/>
            <person name="Feng B."/>
            <person name="Cao Y."/>
            <person name="Lipzen A."/>
            <person name="Daum C."/>
            <person name="Hundley H."/>
            <person name="Pangilinan J."/>
            <person name="Johnson J."/>
            <person name="Barry K."/>
            <person name="LaButti K."/>
            <person name="Ng V."/>
            <person name="Ahrendt S."/>
            <person name="Min B."/>
            <person name="Choi I.G."/>
            <person name="Park H."/>
            <person name="Plett J.M."/>
            <person name="Magnuson J."/>
            <person name="Spatafora J.W."/>
            <person name="Nagy L.G."/>
            <person name="Henrissat B."/>
            <person name="Grigoriev I.V."/>
            <person name="Yang Z.L."/>
            <person name="Xu J."/>
            <person name="Martin F.M."/>
        </authorList>
    </citation>
    <scope>NUCLEOTIDE SEQUENCE</scope>
    <source>
        <strain evidence="1">ATCC 28755</strain>
    </source>
</reference>
<organism evidence="1 2">
    <name type="scientific">Hygrophoropsis aurantiaca</name>
    <dbReference type="NCBI Taxonomy" id="72124"/>
    <lineage>
        <taxon>Eukaryota</taxon>
        <taxon>Fungi</taxon>
        <taxon>Dikarya</taxon>
        <taxon>Basidiomycota</taxon>
        <taxon>Agaricomycotina</taxon>
        <taxon>Agaricomycetes</taxon>
        <taxon>Agaricomycetidae</taxon>
        <taxon>Boletales</taxon>
        <taxon>Coniophorineae</taxon>
        <taxon>Hygrophoropsidaceae</taxon>
        <taxon>Hygrophoropsis</taxon>
    </lineage>
</organism>
<evidence type="ECO:0000313" key="1">
    <source>
        <dbReference type="EMBL" id="KAH7903924.1"/>
    </source>
</evidence>
<dbReference type="EMBL" id="MU268691">
    <property type="protein sequence ID" value="KAH7903924.1"/>
    <property type="molecule type" value="Genomic_DNA"/>
</dbReference>
<gene>
    <name evidence="1" type="ORF">BJ138DRAFT_1096162</name>
</gene>
<dbReference type="Proteomes" id="UP000790377">
    <property type="component" value="Unassembled WGS sequence"/>
</dbReference>
<keyword evidence="2" id="KW-1185">Reference proteome</keyword>
<sequence length="331" mass="37340">MICARQVFRCCKWLERMGDRLTGAAGPFFVGLAVVLTSLGAICFFTIIQPDLPLPWLTTPPCVLIAANMFMHYYYVCTVPPGFVDGADPQPPRRSLLWATHPPASMRWNSVPASTTRCRKCGQTRPERAHHCRICNRCVLKFDHHCPVRINQCVGLHNERHFVLFMAYLVLATFFLGILGYGKALDALGIHYNNWPHAVPALAFILTYMLSVVLCLAVGIMLAWHVWGVARGETSVEAQDHEVYRRVATARDDTFVNSYDVGARRNLELFFNVGPGGYPWYTLLVPLRIMPYTDGRSWVRREGLEGHLGVRRGEELTDEEDEGEEGEGEEA</sequence>
<accession>A0ACB7ZRZ1</accession>
<protein>
    <submittedName>
        <fullName evidence="1">DHHC palmitoyltransferase-domain-containing protein</fullName>
    </submittedName>
</protein>